<sequence length="443" mass="42435">MMQVRRSTDHSTCMMVTLLTCAIILHSAPLLPPSFLVLPCACAQSETSSTTSSDGGSTTMTASGVGSAEGGSSSSSATAGQASSGGDAGSGSLAGGGAGGSDGVGTTAAGSSVGMSAATGDGGASTTSTTTGAGAAANPGQSTGGAAGSDLSSGSSSQVGVGGGSGGLPASSGTAGVSLPGSNEGSIGNGQASADQPSTFTAVGAASDKGAGPSPQTTTSTAAGEQPQTGATIDSTVASSNPVPSTTTTRSSVNAGTQQAEKGAVKADGARPSSTAGVVPTTESMEKNAATARQPNTPVLKHPDMAENLEDAAGTTTGRPKPANPTQPELKDEVNPTAANVIPSAHSAMPSRAANAPKSVAPPTVPPSSSMRARGVPPTPSPATRPAQIAAAERAQSDTGAQTSDNPSSSGSTSGRRPSNHVELLSFFIILLWPSFVVVAARI</sequence>
<evidence type="ECO:0000256" key="2">
    <source>
        <dbReference type="SAM" id="SignalP"/>
    </source>
</evidence>
<feature type="chain" id="PRO_5017457402" evidence="2">
    <location>
        <begin position="28"/>
        <end position="443"/>
    </location>
</feature>
<keyword evidence="2" id="KW-0732">Signal</keyword>
<dbReference type="Proteomes" id="UP000265515">
    <property type="component" value="Unassembled WGS sequence"/>
</dbReference>
<feature type="compositionally biased region" description="Low complexity" evidence="1">
    <location>
        <begin position="148"/>
        <end position="159"/>
    </location>
</feature>
<protein>
    <submittedName>
        <fullName evidence="3">Uncharacterized protein</fullName>
    </submittedName>
</protein>
<feature type="region of interest" description="Disordered" evidence="1">
    <location>
        <begin position="345"/>
        <end position="418"/>
    </location>
</feature>
<feature type="compositionally biased region" description="Low complexity" evidence="1">
    <location>
        <begin position="403"/>
        <end position="417"/>
    </location>
</feature>
<feature type="signal peptide" evidence="2">
    <location>
        <begin position="1"/>
        <end position="27"/>
    </location>
</feature>
<feature type="compositionally biased region" description="Low complexity" evidence="1">
    <location>
        <begin position="235"/>
        <end position="254"/>
    </location>
</feature>
<feature type="compositionally biased region" description="Low complexity" evidence="1">
    <location>
        <begin position="356"/>
        <end position="370"/>
    </location>
</feature>
<evidence type="ECO:0000313" key="3">
    <source>
        <dbReference type="EMBL" id="GBG69071.1"/>
    </source>
</evidence>
<accession>A0A388KGA3</accession>
<feature type="compositionally biased region" description="Polar residues" evidence="1">
    <location>
        <begin position="180"/>
        <end position="201"/>
    </location>
</feature>
<dbReference type="Gramene" id="GBG69071">
    <property type="protein sequence ID" value="GBG69071"/>
    <property type="gene ID" value="CBR_g3770"/>
</dbReference>
<feature type="compositionally biased region" description="Polar residues" evidence="1">
    <location>
        <begin position="214"/>
        <end position="234"/>
    </location>
</feature>
<dbReference type="EMBL" id="BFEA01000109">
    <property type="protein sequence ID" value="GBG69071.1"/>
    <property type="molecule type" value="Genomic_DNA"/>
</dbReference>
<dbReference type="AlphaFoldDB" id="A0A388KGA3"/>
<proteinExistence type="predicted"/>
<comment type="caution">
    <text evidence="3">The sequence shown here is derived from an EMBL/GenBank/DDBJ whole genome shotgun (WGS) entry which is preliminary data.</text>
</comment>
<dbReference type="STRING" id="69332.A0A388KGA3"/>
<evidence type="ECO:0000256" key="1">
    <source>
        <dbReference type="SAM" id="MobiDB-lite"/>
    </source>
</evidence>
<organism evidence="3 4">
    <name type="scientific">Chara braunii</name>
    <name type="common">Braun's stonewort</name>
    <dbReference type="NCBI Taxonomy" id="69332"/>
    <lineage>
        <taxon>Eukaryota</taxon>
        <taxon>Viridiplantae</taxon>
        <taxon>Streptophyta</taxon>
        <taxon>Charophyceae</taxon>
        <taxon>Charales</taxon>
        <taxon>Characeae</taxon>
        <taxon>Chara</taxon>
    </lineage>
</organism>
<feature type="compositionally biased region" description="Low complexity" evidence="1">
    <location>
        <begin position="47"/>
        <end position="85"/>
    </location>
</feature>
<gene>
    <name evidence="3" type="ORF">CBR_g3770</name>
</gene>
<feature type="region of interest" description="Disordered" evidence="1">
    <location>
        <begin position="47"/>
        <end position="101"/>
    </location>
</feature>
<name>A0A388KGA3_CHABU</name>
<reference evidence="3 4" key="1">
    <citation type="journal article" date="2018" name="Cell">
        <title>The Chara Genome: Secondary Complexity and Implications for Plant Terrestrialization.</title>
        <authorList>
            <person name="Nishiyama T."/>
            <person name="Sakayama H."/>
            <person name="Vries J.D."/>
            <person name="Buschmann H."/>
            <person name="Saint-Marcoux D."/>
            <person name="Ullrich K.K."/>
            <person name="Haas F.B."/>
            <person name="Vanderstraeten L."/>
            <person name="Becker D."/>
            <person name="Lang D."/>
            <person name="Vosolsobe S."/>
            <person name="Rombauts S."/>
            <person name="Wilhelmsson P.K.I."/>
            <person name="Janitza P."/>
            <person name="Kern R."/>
            <person name="Heyl A."/>
            <person name="Rumpler F."/>
            <person name="Villalobos L.I.A.C."/>
            <person name="Clay J.M."/>
            <person name="Skokan R."/>
            <person name="Toyoda A."/>
            <person name="Suzuki Y."/>
            <person name="Kagoshima H."/>
            <person name="Schijlen E."/>
            <person name="Tajeshwar N."/>
            <person name="Catarino B."/>
            <person name="Hetherington A.J."/>
            <person name="Saltykova A."/>
            <person name="Bonnot C."/>
            <person name="Breuninger H."/>
            <person name="Symeonidi A."/>
            <person name="Radhakrishnan G.V."/>
            <person name="Van Nieuwerburgh F."/>
            <person name="Deforce D."/>
            <person name="Chang C."/>
            <person name="Karol K.G."/>
            <person name="Hedrich R."/>
            <person name="Ulvskov P."/>
            <person name="Glockner G."/>
            <person name="Delwiche C.F."/>
            <person name="Petrasek J."/>
            <person name="Van de Peer Y."/>
            <person name="Friml J."/>
            <person name="Beilby M."/>
            <person name="Dolan L."/>
            <person name="Kohara Y."/>
            <person name="Sugano S."/>
            <person name="Fujiyama A."/>
            <person name="Delaux P.-M."/>
            <person name="Quint M."/>
            <person name="TheiBen G."/>
            <person name="Hagemann M."/>
            <person name="Harholt J."/>
            <person name="Dunand C."/>
            <person name="Zachgo S."/>
            <person name="Langdale J."/>
            <person name="Maumus F."/>
            <person name="Straeten D.V.D."/>
            <person name="Gould S.B."/>
            <person name="Rensing S.A."/>
        </authorList>
    </citation>
    <scope>NUCLEOTIDE SEQUENCE [LARGE SCALE GENOMIC DNA]</scope>
    <source>
        <strain evidence="3 4">S276</strain>
    </source>
</reference>
<feature type="compositionally biased region" description="Low complexity" evidence="1">
    <location>
        <begin position="117"/>
        <end position="137"/>
    </location>
</feature>
<evidence type="ECO:0000313" key="4">
    <source>
        <dbReference type="Proteomes" id="UP000265515"/>
    </source>
</evidence>
<feature type="compositionally biased region" description="Gly residues" evidence="1">
    <location>
        <begin position="86"/>
        <end position="101"/>
    </location>
</feature>
<keyword evidence="4" id="KW-1185">Reference proteome</keyword>
<feature type="region of interest" description="Disordered" evidence="1">
    <location>
        <begin position="117"/>
        <end position="333"/>
    </location>
</feature>